<sequence>MPPEKKFLSDVTLQLPRNSAFLFRVRRKWIVKDQNMSLGSRSCELVLMDEKLFRFWSIFFLFPLMVSYAMTMNKSQGQSLENVGVFLRRPVFTHG</sequence>
<evidence type="ECO:0000256" key="1">
    <source>
        <dbReference type="ARBA" id="ARBA00004474"/>
    </source>
</evidence>
<proteinExistence type="predicted"/>
<protein>
    <submittedName>
        <fullName evidence="3">Uncharacterized protein</fullName>
    </submittedName>
</protein>
<name>A0A9P0ZFJ1_CUSEU</name>
<keyword evidence="2" id="KW-1133">Transmembrane helix</keyword>
<dbReference type="OrthoDB" id="1930718at2759"/>
<keyword evidence="2" id="KW-0812">Transmembrane</keyword>
<feature type="transmembrane region" description="Helical" evidence="2">
    <location>
        <begin position="52"/>
        <end position="70"/>
    </location>
</feature>
<evidence type="ECO:0000313" key="3">
    <source>
        <dbReference type="EMBL" id="CAH9097543.1"/>
    </source>
</evidence>
<keyword evidence="2" id="KW-0472">Membrane</keyword>
<dbReference type="Proteomes" id="UP001152484">
    <property type="component" value="Unassembled WGS sequence"/>
</dbReference>
<keyword evidence="4" id="KW-1185">Reference proteome</keyword>
<accession>A0A9P0ZFJ1</accession>
<dbReference type="SUPFAM" id="SSF52540">
    <property type="entry name" value="P-loop containing nucleoside triphosphate hydrolases"/>
    <property type="match status" value="1"/>
</dbReference>
<gene>
    <name evidence="3" type="ORF">CEURO_LOCUS13888</name>
</gene>
<dbReference type="GO" id="GO:0009536">
    <property type="term" value="C:plastid"/>
    <property type="evidence" value="ECO:0007669"/>
    <property type="project" value="UniProtKB-SubCell"/>
</dbReference>
<evidence type="ECO:0000313" key="4">
    <source>
        <dbReference type="Proteomes" id="UP001152484"/>
    </source>
</evidence>
<organism evidence="3 4">
    <name type="scientific">Cuscuta europaea</name>
    <name type="common">European dodder</name>
    <dbReference type="NCBI Taxonomy" id="41803"/>
    <lineage>
        <taxon>Eukaryota</taxon>
        <taxon>Viridiplantae</taxon>
        <taxon>Streptophyta</taxon>
        <taxon>Embryophyta</taxon>
        <taxon>Tracheophyta</taxon>
        <taxon>Spermatophyta</taxon>
        <taxon>Magnoliopsida</taxon>
        <taxon>eudicotyledons</taxon>
        <taxon>Gunneridae</taxon>
        <taxon>Pentapetalae</taxon>
        <taxon>asterids</taxon>
        <taxon>lamiids</taxon>
        <taxon>Solanales</taxon>
        <taxon>Convolvulaceae</taxon>
        <taxon>Cuscuteae</taxon>
        <taxon>Cuscuta</taxon>
        <taxon>Cuscuta subgen. Cuscuta</taxon>
    </lineage>
</organism>
<reference evidence="3" key="1">
    <citation type="submission" date="2022-07" db="EMBL/GenBank/DDBJ databases">
        <authorList>
            <person name="Macas J."/>
            <person name="Novak P."/>
            <person name="Neumann P."/>
        </authorList>
    </citation>
    <scope>NUCLEOTIDE SEQUENCE</scope>
</reference>
<evidence type="ECO:0000256" key="2">
    <source>
        <dbReference type="SAM" id="Phobius"/>
    </source>
</evidence>
<comment type="subcellular location">
    <subcellularLocation>
        <location evidence="1">Plastid</location>
    </subcellularLocation>
</comment>
<feature type="non-terminal residue" evidence="3">
    <location>
        <position position="1"/>
    </location>
</feature>
<dbReference type="EMBL" id="CAMAPE010000035">
    <property type="protein sequence ID" value="CAH9097543.1"/>
    <property type="molecule type" value="Genomic_DNA"/>
</dbReference>
<comment type="caution">
    <text evidence="3">The sequence shown here is derived from an EMBL/GenBank/DDBJ whole genome shotgun (WGS) entry which is preliminary data.</text>
</comment>
<dbReference type="AlphaFoldDB" id="A0A9P0ZFJ1"/>
<dbReference type="InterPro" id="IPR027417">
    <property type="entry name" value="P-loop_NTPase"/>
</dbReference>